<comment type="caution">
    <text evidence="1">The sequence shown here is derived from an EMBL/GenBank/DDBJ whole genome shotgun (WGS) entry which is preliminary data.</text>
</comment>
<accession>A0ABT8TA09</accession>
<gene>
    <name evidence="1" type="ORF">Q2362_03195</name>
</gene>
<keyword evidence="2" id="KW-1185">Reference proteome</keyword>
<name>A0ABT8TA09_9BACT</name>
<dbReference type="Proteomes" id="UP001171111">
    <property type="component" value="Unassembled WGS sequence"/>
</dbReference>
<organism evidence="1 2">
    <name type="scientific">Campylobacter magnus</name>
    <dbReference type="NCBI Taxonomy" id="3026462"/>
    <lineage>
        <taxon>Bacteria</taxon>
        <taxon>Pseudomonadati</taxon>
        <taxon>Campylobacterota</taxon>
        <taxon>Epsilonproteobacteria</taxon>
        <taxon>Campylobacterales</taxon>
        <taxon>Campylobacteraceae</taxon>
        <taxon>Campylobacter</taxon>
    </lineage>
</organism>
<proteinExistence type="predicted"/>
<dbReference type="EMBL" id="JAULJQ010000003">
    <property type="protein sequence ID" value="MDO2409106.1"/>
    <property type="molecule type" value="Genomic_DNA"/>
</dbReference>
<evidence type="ECO:0000313" key="2">
    <source>
        <dbReference type="Proteomes" id="UP001171111"/>
    </source>
</evidence>
<reference evidence="1 2" key="1">
    <citation type="submission" date="2023-06" db="EMBL/GenBank/DDBJ databases">
        <title>Campylobacter magnum sp. nov., isolated from cecal contents of domestic pigs (Sus scrofa domesticus).</title>
        <authorList>
            <person name="Papic B."/>
            <person name="Gruntar I."/>
        </authorList>
    </citation>
    <scope>NUCLEOTIDE SEQUENCE [LARGE SCALE GENOMIC DNA]</scope>
    <source>
        <strain evidence="2">34484-21</strain>
    </source>
</reference>
<sequence>MSKYGKYECFTKKYRRFKADSKREHKADSVVEYLHFLEKI</sequence>
<protein>
    <submittedName>
        <fullName evidence="1">Uncharacterized protein</fullName>
    </submittedName>
</protein>
<evidence type="ECO:0000313" key="1">
    <source>
        <dbReference type="EMBL" id="MDO2409106.1"/>
    </source>
</evidence>
<dbReference type="RefSeq" id="WP_302243929.1">
    <property type="nucleotide sequence ID" value="NZ_JAULJQ010000003.1"/>
</dbReference>